<sequence>MTITTANGTSTTLAPTPAAPTTPKPAPAPAGQNGEHGQSGLGEVLAVLRLAAQEAGAGGARPVSRVRVSAGDLAVEIDWTTPDGSAGPGGSAPAAADRRDVSPHGAARPPAAFPSAPASLPAVPGATGPTTAAAAGSADTAAHDGSDDALAFVVPAHTVGVFYHAPEPGADPFVRAGDTVVPGQQVGIIEAMKLMIPVEAERGGRVREILVADATPVEYGQPLLTLDVDVPHGDSR</sequence>
<evidence type="ECO:0000256" key="2">
    <source>
        <dbReference type="ARBA" id="ARBA00022516"/>
    </source>
</evidence>
<keyword evidence="4 7" id="KW-0443">Lipid metabolism</keyword>
<keyword evidence="2 7" id="KW-0444">Lipid biosynthesis</keyword>
<dbReference type="GO" id="GO:0003989">
    <property type="term" value="F:acetyl-CoA carboxylase activity"/>
    <property type="evidence" value="ECO:0007669"/>
    <property type="project" value="InterPro"/>
</dbReference>
<dbReference type="Gene3D" id="2.40.50.100">
    <property type="match status" value="1"/>
</dbReference>
<keyword evidence="11" id="KW-1185">Reference proteome</keyword>
<accession>A0A1S1QGI3</accession>
<dbReference type="PROSITE" id="PS50968">
    <property type="entry name" value="BIOTINYL_LIPOYL"/>
    <property type="match status" value="1"/>
</dbReference>
<dbReference type="Proteomes" id="UP000179627">
    <property type="component" value="Unassembled WGS sequence"/>
</dbReference>
<comment type="function">
    <text evidence="7">This protein is a component of the acetyl coenzyme A carboxylase complex; first, biotin carboxylase catalyzes the carboxylation of the carrier protein and then the transcarboxylase transfers the carboxyl group to form malonyl-CoA.</text>
</comment>
<feature type="region of interest" description="Disordered" evidence="8">
    <location>
        <begin position="1"/>
        <end position="40"/>
    </location>
</feature>
<dbReference type="InterPro" id="IPR001249">
    <property type="entry name" value="AcCoA_biotinCC"/>
</dbReference>
<comment type="pathway">
    <text evidence="1 7">Lipid metabolism; fatty acid biosynthesis.</text>
</comment>
<proteinExistence type="predicted"/>
<dbReference type="CDD" id="cd06850">
    <property type="entry name" value="biotinyl_domain"/>
    <property type="match status" value="1"/>
</dbReference>
<keyword evidence="5 7" id="KW-0275">Fatty acid biosynthesis</keyword>
<dbReference type="PROSITE" id="PS00188">
    <property type="entry name" value="BIOTIN"/>
    <property type="match status" value="1"/>
</dbReference>
<feature type="domain" description="Lipoyl-binding" evidence="9">
    <location>
        <begin position="149"/>
        <end position="227"/>
    </location>
</feature>
<keyword evidence="6 7" id="KW-0092">Biotin</keyword>
<evidence type="ECO:0000256" key="8">
    <source>
        <dbReference type="SAM" id="MobiDB-lite"/>
    </source>
</evidence>
<gene>
    <name evidence="10" type="ORF">CC117_23905</name>
</gene>
<dbReference type="AlphaFoldDB" id="A0A1S1QGI3"/>
<dbReference type="InterPro" id="IPR001882">
    <property type="entry name" value="Biotin_BS"/>
</dbReference>
<evidence type="ECO:0000256" key="7">
    <source>
        <dbReference type="RuleBase" id="RU364072"/>
    </source>
</evidence>
<evidence type="ECO:0000256" key="4">
    <source>
        <dbReference type="ARBA" id="ARBA00023098"/>
    </source>
</evidence>
<dbReference type="Pfam" id="PF00364">
    <property type="entry name" value="Biotin_lipoyl"/>
    <property type="match status" value="1"/>
</dbReference>
<evidence type="ECO:0000313" key="11">
    <source>
        <dbReference type="Proteomes" id="UP000179627"/>
    </source>
</evidence>
<feature type="region of interest" description="Disordered" evidence="8">
    <location>
        <begin position="78"/>
        <end position="132"/>
    </location>
</feature>
<dbReference type="GO" id="GO:0006633">
    <property type="term" value="P:fatty acid biosynthetic process"/>
    <property type="evidence" value="ECO:0007669"/>
    <property type="project" value="UniProtKB-UniPathway"/>
</dbReference>
<dbReference type="UniPathway" id="UPA00094"/>
<evidence type="ECO:0000256" key="6">
    <source>
        <dbReference type="ARBA" id="ARBA00023267"/>
    </source>
</evidence>
<evidence type="ECO:0000259" key="9">
    <source>
        <dbReference type="PROSITE" id="PS50968"/>
    </source>
</evidence>
<evidence type="ECO:0000256" key="1">
    <source>
        <dbReference type="ARBA" id="ARBA00005194"/>
    </source>
</evidence>
<evidence type="ECO:0000256" key="5">
    <source>
        <dbReference type="ARBA" id="ARBA00023160"/>
    </source>
</evidence>
<dbReference type="PRINTS" id="PR01071">
    <property type="entry name" value="ACOABIOTINCC"/>
</dbReference>
<comment type="caution">
    <text evidence="10">The sequence shown here is derived from an EMBL/GenBank/DDBJ whole genome shotgun (WGS) entry which is preliminary data.</text>
</comment>
<keyword evidence="3 7" id="KW-0276">Fatty acid metabolism</keyword>
<evidence type="ECO:0000256" key="3">
    <source>
        <dbReference type="ARBA" id="ARBA00022832"/>
    </source>
</evidence>
<dbReference type="RefSeq" id="WP_071087446.1">
    <property type="nucleotide sequence ID" value="NZ_MBLM01000135.1"/>
</dbReference>
<evidence type="ECO:0000313" key="10">
    <source>
        <dbReference type="EMBL" id="OHV33080.1"/>
    </source>
</evidence>
<organism evidence="10 11">
    <name type="scientific">Parafrankia colletiae</name>
    <dbReference type="NCBI Taxonomy" id="573497"/>
    <lineage>
        <taxon>Bacteria</taxon>
        <taxon>Bacillati</taxon>
        <taxon>Actinomycetota</taxon>
        <taxon>Actinomycetes</taxon>
        <taxon>Frankiales</taxon>
        <taxon>Frankiaceae</taxon>
        <taxon>Parafrankia</taxon>
    </lineage>
</organism>
<protein>
    <recommendedName>
        <fullName evidence="7">Biotin carboxyl carrier protein of acetyl-CoA carboxylase</fullName>
    </recommendedName>
</protein>
<feature type="compositionally biased region" description="Pro residues" evidence="8">
    <location>
        <begin position="17"/>
        <end position="28"/>
    </location>
</feature>
<name>A0A1S1QGI3_9ACTN</name>
<dbReference type="InterPro" id="IPR011053">
    <property type="entry name" value="Single_hybrid_motif"/>
</dbReference>
<dbReference type="SUPFAM" id="SSF51230">
    <property type="entry name" value="Single hybrid motif"/>
    <property type="match status" value="1"/>
</dbReference>
<dbReference type="EMBL" id="MBLM01000135">
    <property type="protein sequence ID" value="OHV33080.1"/>
    <property type="molecule type" value="Genomic_DNA"/>
</dbReference>
<dbReference type="GO" id="GO:0009317">
    <property type="term" value="C:acetyl-CoA carboxylase complex"/>
    <property type="evidence" value="ECO:0007669"/>
    <property type="project" value="InterPro"/>
</dbReference>
<reference evidence="11" key="1">
    <citation type="submission" date="2016-07" db="EMBL/GenBank/DDBJ databases">
        <title>Sequence Frankia sp. strain CcI1.17.</title>
        <authorList>
            <person name="Ghodhbane-Gtari F."/>
            <person name="Swanson E."/>
            <person name="Gueddou A."/>
            <person name="Morris K."/>
            <person name="Hezbri K."/>
            <person name="Ktari A."/>
            <person name="Nouioui I."/>
            <person name="Abebe-Akele F."/>
            <person name="Simpson S."/>
            <person name="Thomas K."/>
            <person name="Gtari M."/>
            <person name="Tisa L.S."/>
            <person name="Hurst S."/>
        </authorList>
    </citation>
    <scope>NUCLEOTIDE SEQUENCE [LARGE SCALE GENOMIC DNA]</scope>
    <source>
        <strain evidence="11">Cc1.17</strain>
    </source>
</reference>
<dbReference type="InterPro" id="IPR000089">
    <property type="entry name" value="Biotin_lipoyl"/>
</dbReference>
<feature type="compositionally biased region" description="Low complexity" evidence="8">
    <location>
        <begin position="106"/>
        <end position="132"/>
    </location>
</feature>
<dbReference type="OrthoDB" id="9811735at2"/>